<proteinExistence type="predicted"/>
<reference evidence="2 3" key="1">
    <citation type="submission" date="2016-08" db="EMBL/GenBank/DDBJ databases">
        <title>Genome sequence of Clavibacter michiganensis subsp. michiganensis strain CASJ007.</title>
        <authorList>
            <person name="Thapa S.P."/>
            <person name="Coaker G."/>
        </authorList>
    </citation>
    <scope>NUCLEOTIDE SEQUENCE [LARGE SCALE GENOMIC DNA]</scope>
    <source>
        <strain evidence="2">CASJ007</strain>
    </source>
</reference>
<name>A0A251XCS7_CLAMM</name>
<dbReference type="Proteomes" id="UP000195062">
    <property type="component" value="Unassembled WGS sequence"/>
</dbReference>
<feature type="compositionally biased region" description="Low complexity" evidence="1">
    <location>
        <begin position="52"/>
        <end position="69"/>
    </location>
</feature>
<evidence type="ECO:0000256" key="1">
    <source>
        <dbReference type="SAM" id="MobiDB-lite"/>
    </source>
</evidence>
<dbReference type="AlphaFoldDB" id="A0A251XCS7"/>
<keyword evidence="3" id="KW-1185">Reference proteome</keyword>
<evidence type="ECO:0000313" key="3">
    <source>
        <dbReference type="Proteomes" id="UP000195062"/>
    </source>
</evidence>
<gene>
    <name evidence="2" type="ORF">CMMCAS07_20470</name>
</gene>
<dbReference type="EMBL" id="MDHH01000010">
    <property type="protein sequence ID" value="OUD99852.1"/>
    <property type="molecule type" value="Genomic_DNA"/>
</dbReference>
<sequence length="151" mass="16173">MSGSAVAMPRTPWDHSSPSTSPSAWTAMPRSEPTVPVSTNPRSVRHQPMRCSATPTSTSTARSETTSSTGPSVRKAAVAVVHQWPRSTTASYPVASSWWTTRRHVAETAGSTASRRMTAAIPRVTGCATRRDRRARAAPCSVRMRGRAVIG</sequence>
<accession>A0A251XCS7</accession>
<protein>
    <submittedName>
        <fullName evidence="2">Uncharacterized protein</fullName>
    </submittedName>
</protein>
<comment type="caution">
    <text evidence="2">The sequence shown here is derived from an EMBL/GenBank/DDBJ whole genome shotgun (WGS) entry which is preliminary data.</text>
</comment>
<organism evidence="2 3">
    <name type="scientific">Clavibacter michiganensis subsp. michiganensis</name>
    <dbReference type="NCBI Taxonomy" id="33013"/>
    <lineage>
        <taxon>Bacteria</taxon>
        <taxon>Bacillati</taxon>
        <taxon>Actinomycetota</taxon>
        <taxon>Actinomycetes</taxon>
        <taxon>Micrococcales</taxon>
        <taxon>Microbacteriaceae</taxon>
        <taxon>Clavibacter</taxon>
    </lineage>
</organism>
<feature type="compositionally biased region" description="Low complexity" evidence="1">
    <location>
        <begin position="16"/>
        <end position="27"/>
    </location>
</feature>
<evidence type="ECO:0000313" key="2">
    <source>
        <dbReference type="EMBL" id="OUD99852.1"/>
    </source>
</evidence>
<feature type="region of interest" description="Disordered" evidence="1">
    <location>
        <begin position="1"/>
        <end position="74"/>
    </location>
</feature>